<dbReference type="SUPFAM" id="SSF52540">
    <property type="entry name" value="P-loop containing nucleoside triphosphate hydrolases"/>
    <property type="match status" value="1"/>
</dbReference>
<dbReference type="CDD" id="cd00268">
    <property type="entry name" value="DEADc"/>
    <property type="match status" value="1"/>
</dbReference>
<dbReference type="PANTHER" id="PTHR47963:SF7">
    <property type="entry name" value="ATP-DEPENDENT RNA HELICASE YFML-RELATED"/>
    <property type="match status" value="1"/>
</dbReference>
<dbReference type="GO" id="GO:0003724">
    <property type="term" value="F:RNA helicase activity"/>
    <property type="evidence" value="ECO:0007669"/>
    <property type="project" value="TreeGrafter"/>
</dbReference>
<dbReference type="GO" id="GO:0016787">
    <property type="term" value="F:hydrolase activity"/>
    <property type="evidence" value="ECO:0007669"/>
    <property type="project" value="UniProtKB-KW"/>
</dbReference>
<keyword evidence="2" id="KW-0378">Hydrolase</keyword>
<evidence type="ECO:0000313" key="7">
    <source>
        <dbReference type="EMBL" id="OEF97439.1"/>
    </source>
</evidence>
<dbReference type="GO" id="GO:0033592">
    <property type="term" value="F:RNA strand annealing activity"/>
    <property type="evidence" value="ECO:0007669"/>
    <property type="project" value="TreeGrafter"/>
</dbReference>
<keyword evidence="8" id="KW-1185">Reference proteome</keyword>
<dbReference type="GO" id="GO:0005524">
    <property type="term" value="F:ATP binding"/>
    <property type="evidence" value="ECO:0007669"/>
    <property type="project" value="UniProtKB-KW"/>
</dbReference>
<dbReference type="Gene3D" id="3.40.50.300">
    <property type="entry name" value="P-loop containing nucleotide triphosphate hydrolases"/>
    <property type="match status" value="2"/>
</dbReference>
<gene>
    <name evidence="7" type="ORF">BHF68_04310</name>
</gene>
<comment type="caution">
    <text evidence="7">The sequence shown here is derived from an EMBL/GenBank/DDBJ whole genome shotgun (WGS) entry which is preliminary data.</text>
</comment>
<dbReference type="CDD" id="cd18787">
    <property type="entry name" value="SF2_C_DEAD"/>
    <property type="match status" value="1"/>
</dbReference>
<dbReference type="Pfam" id="PF00270">
    <property type="entry name" value="DEAD"/>
    <property type="match status" value="1"/>
</dbReference>
<dbReference type="InterPro" id="IPR001650">
    <property type="entry name" value="Helicase_C-like"/>
</dbReference>
<proteinExistence type="predicted"/>
<feature type="domain" description="Helicase ATP-binding" evidence="5">
    <location>
        <begin position="25"/>
        <end position="195"/>
    </location>
</feature>
<dbReference type="GO" id="GO:0005829">
    <property type="term" value="C:cytosol"/>
    <property type="evidence" value="ECO:0007669"/>
    <property type="project" value="TreeGrafter"/>
</dbReference>
<organism evidence="7 8">
    <name type="scientific">Desulfuribacillus alkaliarsenatis</name>
    <dbReference type="NCBI Taxonomy" id="766136"/>
    <lineage>
        <taxon>Bacteria</taxon>
        <taxon>Bacillati</taxon>
        <taxon>Bacillota</taxon>
        <taxon>Desulfuribacillia</taxon>
        <taxon>Desulfuribacillales</taxon>
        <taxon>Desulfuribacillaceae</taxon>
        <taxon>Desulfuribacillus</taxon>
    </lineage>
</organism>
<evidence type="ECO:0000259" key="6">
    <source>
        <dbReference type="PROSITE" id="PS51194"/>
    </source>
</evidence>
<keyword evidence="1" id="KW-0547">Nucleotide-binding</keyword>
<dbReference type="Proteomes" id="UP000094296">
    <property type="component" value="Unassembled WGS sequence"/>
</dbReference>
<dbReference type="GO" id="GO:0009409">
    <property type="term" value="P:response to cold"/>
    <property type="evidence" value="ECO:0007669"/>
    <property type="project" value="TreeGrafter"/>
</dbReference>
<evidence type="ECO:0000313" key="8">
    <source>
        <dbReference type="Proteomes" id="UP000094296"/>
    </source>
</evidence>
<dbReference type="Pfam" id="PF00271">
    <property type="entry name" value="Helicase_C"/>
    <property type="match status" value="1"/>
</dbReference>
<evidence type="ECO:0000256" key="3">
    <source>
        <dbReference type="ARBA" id="ARBA00022806"/>
    </source>
</evidence>
<name>A0A1E5G445_9FIRM</name>
<dbReference type="InterPro" id="IPR044742">
    <property type="entry name" value="DEAD/DEAH_RhlB"/>
</dbReference>
<dbReference type="PROSITE" id="PS51192">
    <property type="entry name" value="HELICASE_ATP_BIND_1"/>
    <property type="match status" value="1"/>
</dbReference>
<sequence length="369" mass="41131">MKDFIVKLWEESGFQDQTEIQKQAMPVLLAGKDVIAESPTGTGKTLAYLLPVIEKVDPDKKNIQAVILAPSHELAMQIYHETQKWTKGSNINSAALIGGANIKKQVEVLKKLPQIVVGTTGRVLELIKLKKMKMHEVKTIVVDEFDVLIAQEHVGNLNNIVKTTLKDRQIALFSATLSKRTEDIASELMNEPQLIQVKRSTTQGPSNTDHLYAVCEHRDKVNVLMKLVRSGIEKALVFINDFEKIKEIESKLTFKDFKIGVISGNSNKIERKNVINDFRNGKLNLVVASDVAARGLDIEALSHVINFDMTRDVDSYTHRAGRTGRMGAKGTVISLVTKGEEALLKRIAKKLNVTAQEVELHHGKCIIKK</sequence>
<dbReference type="InterPro" id="IPR011545">
    <property type="entry name" value="DEAD/DEAH_box_helicase_dom"/>
</dbReference>
<dbReference type="STRING" id="766136.BHF68_04310"/>
<dbReference type="InterPro" id="IPR014001">
    <property type="entry name" value="Helicase_ATP-bd"/>
</dbReference>
<dbReference type="OrthoDB" id="9805696at2"/>
<accession>A0A1E5G445</accession>
<evidence type="ECO:0000256" key="2">
    <source>
        <dbReference type="ARBA" id="ARBA00022801"/>
    </source>
</evidence>
<evidence type="ECO:0000256" key="1">
    <source>
        <dbReference type="ARBA" id="ARBA00022741"/>
    </source>
</evidence>
<protein>
    <submittedName>
        <fullName evidence="7">RNA helicase</fullName>
    </submittedName>
</protein>
<dbReference type="InterPro" id="IPR027417">
    <property type="entry name" value="P-loop_NTPase"/>
</dbReference>
<evidence type="ECO:0000256" key="4">
    <source>
        <dbReference type="ARBA" id="ARBA00022840"/>
    </source>
</evidence>
<dbReference type="GO" id="GO:0005840">
    <property type="term" value="C:ribosome"/>
    <property type="evidence" value="ECO:0007669"/>
    <property type="project" value="TreeGrafter"/>
</dbReference>
<dbReference type="RefSeq" id="WP_069642837.1">
    <property type="nucleotide sequence ID" value="NZ_MIJE01000011.1"/>
</dbReference>
<keyword evidence="3 7" id="KW-0347">Helicase</keyword>
<keyword evidence="4" id="KW-0067">ATP-binding</keyword>
<dbReference type="PANTHER" id="PTHR47963">
    <property type="entry name" value="DEAD-BOX ATP-DEPENDENT RNA HELICASE 47, MITOCHONDRIAL"/>
    <property type="match status" value="1"/>
</dbReference>
<evidence type="ECO:0000259" key="5">
    <source>
        <dbReference type="PROSITE" id="PS51192"/>
    </source>
</evidence>
<reference evidence="7 8" key="1">
    <citation type="submission" date="2016-09" db="EMBL/GenBank/DDBJ databases">
        <title>Draft genome sequence for the type strain of Desulfuribacillus alkaliarsenatis AHT28, an obligately anaerobic, sulfidogenic bacterium isolated from Russian soda lake sediments.</title>
        <authorList>
            <person name="Abin C.A."/>
            <person name="Hollibaugh J.T."/>
        </authorList>
    </citation>
    <scope>NUCLEOTIDE SEQUENCE [LARGE SCALE GENOMIC DNA]</scope>
    <source>
        <strain evidence="7 8">AHT28</strain>
    </source>
</reference>
<feature type="domain" description="Helicase C-terminal" evidence="6">
    <location>
        <begin position="220"/>
        <end position="366"/>
    </location>
</feature>
<dbReference type="AlphaFoldDB" id="A0A1E5G445"/>
<dbReference type="InterPro" id="IPR050547">
    <property type="entry name" value="DEAD_box_RNA_helicases"/>
</dbReference>
<dbReference type="PROSITE" id="PS51194">
    <property type="entry name" value="HELICASE_CTER"/>
    <property type="match status" value="1"/>
</dbReference>
<dbReference type="SMART" id="SM00490">
    <property type="entry name" value="HELICc"/>
    <property type="match status" value="1"/>
</dbReference>
<dbReference type="SMART" id="SM00487">
    <property type="entry name" value="DEXDc"/>
    <property type="match status" value="1"/>
</dbReference>
<dbReference type="EMBL" id="MIJE01000011">
    <property type="protein sequence ID" value="OEF97439.1"/>
    <property type="molecule type" value="Genomic_DNA"/>
</dbReference>